<feature type="transmembrane region" description="Helical" evidence="2">
    <location>
        <begin position="177"/>
        <end position="195"/>
    </location>
</feature>
<dbReference type="Pfam" id="PF01841">
    <property type="entry name" value="Transglut_core"/>
    <property type="match status" value="1"/>
</dbReference>
<dbReference type="Gene3D" id="3.10.620.30">
    <property type="match status" value="1"/>
</dbReference>
<name>A0ABT4UIX2_9BACT</name>
<dbReference type="SUPFAM" id="SSF54001">
    <property type="entry name" value="Cysteine proteinases"/>
    <property type="match status" value="1"/>
</dbReference>
<protein>
    <submittedName>
        <fullName evidence="4">Transglutaminase-like domain-containing protein</fullName>
    </submittedName>
</protein>
<feature type="transmembrane region" description="Helical" evidence="2">
    <location>
        <begin position="90"/>
        <end position="107"/>
    </location>
</feature>
<keyword evidence="2" id="KW-1133">Transmembrane helix</keyword>
<gene>
    <name evidence="4" type="ORF">O3P16_08095</name>
</gene>
<feature type="region of interest" description="Disordered" evidence="1">
    <location>
        <begin position="249"/>
        <end position="278"/>
    </location>
</feature>
<dbReference type="InterPro" id="IPR038765">
    <property type="entry name" value="Papain-like_cys_pep_sf"/>
</dbReference>
<feature type="compositionally biased region" description="Polar residues" evidence="1">
    <location>
        <begin position="256"/>
        <end position="278"/>
    </location>
</feature>
<keyword evidence="5" id="KW-1185">Reference proteome</keyword>
<dbReference type="InterPro" id="IPR052901">
    <property type="entry name" value="Bact_TGase-like"/>
</dbReference>
<evidence type="ECO:0000256" key="2">
    <source>
        <dbReference type="SAM" id="Phobius"/>
    </source>
</evidence>
<comment type="caution">
    <text evidence="4">The sequence shown here is derived from an EMBL/GenBank/DDBJ whole genome shotgun (WGS) entry which is preliminary data.</text>
</comment>
<dbReference type="InterPro" id="IPR002931">
    <property type="entry name" value="Transglutaminase-like"/>
</dbReference>
<dbReference type="Proteomes" id="UP001210231">
    <property type="component" value="Unassembled WGS sequence"/>
</dbReference>
<evidence type="ECO:0000259" key="3">
    <source>
        <dbReference type="SMART" id="SM00460"/>
    </source>
</evidence>
<dbReference type="SMART" id="SM00460">
    <property type="entry name" value="TGc"/>
    <property type="match status" value="1"/>
</dbReference>
<evidence type="ECO:0000313" key="4">
    <source>
        <dbReference type="EMBL" id="MDA3614766.1"/>
    </source>
</evidence>
<sequence>MRNKQKGTPVHTRKELLAPFKGWGLSVRVHTWKKELAQYILLGIPTIILAAYVLFTANEYFEFLQNNWLKQSIAFAAGLYGAFFIYARRFRFITTAAAIIILAYIGYEFSTNLFSGEFDGFKWAVKYQNFSVLFVLGWFAGYGLSRTRFFSIFWSIALLAVMIIVVGAISTGTSDDIVLMFAPILVYAFYIIYTSELIRNMSDHESAFALNMVKRMGGFALVIFMLLLALLAIFRTDFDVIEREWGAGANPKEGEGNNSTMTENRNGGTGLKNNMGLSGSNNKANKDSVLFVAKLDNFFQDGKTPNPLYFVYDYYSKFDTATQTFEVDSLRPYNDLFSPDVAKVPLFFTKQDSTVLVNGMSTKNRKIVSAEIYNHNLSVSDYVAPSTSFFLQPISVPEENKDFYKSAYRTKMLVSDLNSAYFVYNATDDPFLQNFQKQRFEILRTADLYNDVPKDFLDYYTFMPAGAEYDSISNLAKQIVQKADARTVVDKTIAIKDYFLAKDEDNLPTFKYSDNPGVPGIPSANKLTFFLFENKKGYCAYYAGATLFLLRSLGIPSRIATGFLTVDRSNKNPGWYWFYEDQAHAWVQVYFPGYGWLDFDTTVPSQDQQDAPQPDQTPPLTSQKAYLVANGKTIDIDTLKKQVTMSVKEFLYWDKRYKLSSPEMMTMDISIARVYSDTGNIPLHLLKPNDEVVAVSYSEVFKNIVANPTDSGKSILKKFPSPAPIDELKVMPKDSLTKDKKEPVGKTKPTNWTNVFWTVTGLLLAALLFLLFLPRLIFAYYHYKATSKQLAAQGKWKELAFNRYIAINYYLNQMGYHRANTTALQFAQQKVDKQFGTNYALFLNTFLKSKYSEQPLNNWDEKQIEAVYPEVKDKIKAGIPTKKRFVSWMNIYRLIGFYTKPRLK</sequence>
<feature type="domain" description="Transglutaminase-like" evidence="3">
    <location>
        <begin position="531"/>
        <end position="603"/>
    </location>
</feature>
<reference evidence="4 5" key="1">
    <citation type="submission" date="2022-12" db="EMBL/GenBank/DDBJ databases">
        <title>Chitinophagaceae gen. sp. nov., a new member of the family Chitinophagaceae, isolated from soil in a chemical factory.</title>
        <authorList>
            <person name="Ke Z."/>
        </authorList>
    </citation>
    <scope>NUCLEOTIDE SEQUENCE [LARGE SCALE GENOMIC DNA]</scope>
    <source>
        <strain evidence="4 5">LY-5</strain>
    </source>
</reference>
<accession>A0ABT4UIX2</accession>
<evidence type="ECO:0000313" key="5">
    <source>
        <dbReference type="Proteomes" id="UP001210231"/>
    </source>
</evidence>
<organism evidence="4 5">
    <name type="scientific">Polluticaenibacter yanchengensis</name>
    <dbReference type="NCBI Taxonomy" id="3014562"/>
    <lineage>
        <taxon>Bacteria</taxon>
        <taxon>Pseudomonadati</taxon>
        <taxon>Bacteroidota</taxon>
        <taxon>Chitinophagia</taxon>
        <taxon>Chitinophagales</taxon>
        <taxon>Chitinophagaceae</taxon>
        <taxon>Polluticaenibacter</taxon>
    </lineage>
</organism>
<feature type="transmembrane region" description="Helical" evidence="2">
    <location>
        <begin position="127"/>
        <end position="145"/>
    </location>
</feature>
<feature type="transmembrane region" description="Helical" evidence="2">
    <location>
        <begin position="67"/>
        <end position="85"/>
    </location>
</feature>
<dbReference type="PANTHER" id="PTHR42736:SF1">
    <property type="entry name" value="PROTEIN-GLUTAMINE GAMMA-GLUTAMYLTRANSFERASE"/>
    <property type="match status" value="1"/>
</dbReference>
<feature type="transmembrane region" description="Helical" evidence="2">
    <location>
        <begin position="755"/>
        <end position="778"/>
    </location>
</feature>
<evidence type="ECO:0000256" key="1">
    <source>
        <dbReference type="SAM" id="MobiDB-lite"/>
    </source>
</evidence>
<keyword evidence="2" id="KW-0812">Transmembrane</keyword>
<keyword evidence="2" id="KW-0472">Membrane</keyword>
<dbReference type="RefSeq" id="WP_407031090.1">
    <property type="nucleotide sequence ID" value="NZ_JAQGEF010000007.1"/>
</dbReference>
<feature type="transmembrane region" description="Helical" evidence="2">
    <location>
        <begin position="36"/>
        <end position="55"/>
    </location>
</feature>
<dbReference type="PANTHER" id="PTHR42736">
    <property type="entry name" value="PROTEIN-GLUTAMINE GAMMA-GLUTAMYLTRANSFERASE"/>
    <property type="match status" value="1"/>
</dbReference>
<feature type="transmembrane region" description="Helical" evidence="2">
    <location>
        <begin position="152"/>
        <end position="171"/>
    </location>
</feature>
<dbReference type="EMBL" id="JAQGEF010000007">
    <property type="protein sequence ID" value="MDA3614766.1"/>
    <property type="molecule type" value="Genomic_DNA"/>
</dbReference>
<feature type="transmembrane region" description="Helical" evidence="2">
    <location>
        <begin position="216"/>
        <end position="234"/>
    </location>
</feature>
<proteinExistence type="predicted"/>